<evidence type="ECO:0000256" key="5">
    <source>
        <dbReference type="PROSITE-ProRule" id="PRU01355"/>
    </source>
</evidence>
<dbReference type="SUPFAM" id="SSF55486">
    <property type="entry name" value="Metalloproteases ('zincins'), catalytic domain"/>
    <property type="match status" value="1"/>
</dbReference>
<reference evidence="7" key="1">
    <citation type="journal article" date="2023" name="Mol. Biol. Evol.">
        <title>Third-Generation Sequencing Reveals the Adaptive Role of the Epigenome in Three Deep-Sea Polychaetes.</title>
        <authorList>
            <person name="Perez M."/>
            <person name="Aroh O."/>
            <person name="Sun Y."/>
            <person name="Lan Y."/>
            <person name="Juniper S.K."/>
            <person name="Young C.R."/>
            <person name="Angers B."/>
            <person name="Qian P.Y."/>
        </authorList>
    </citation>
    <scope>NUCLEOTIDE SEQUENCE</scope>
    <source>
        <strain evidence="7">P08H-3</strain>
    </source>
</reference>
<comment type="caution">
    <text evidence="5">Lacks conserved residue(s) required for the propagation of feature annotation.</text>
</comment>
<comment type="similarity">
    <text evidence="1 5 6">Belongs to the peptidase M2 family.</text>
</comment>
<dbReference type="GO" id="GO:0004180">
    <property type="term" value="F:carboxypeptidase activity"/>
    <property type="evidence" value="ECO:0007669"/>
    <property type="project" value="UniProtKB-KW"/>
</dbReference>
<gene>
    <name evidence="7" type="ORF">LSH36_399g03006</name>
</gene>
<dbReference type="EMBL" id="JAODUP010000399">
    <property type="protein sequence ID" value="KAK2150587.1"/>
    <property type="molecule type" value="Genomic_DNA"/>
</dbReference>
<dbReference type="PRINTS" id="PR00791">
    <property type="entry name" value="PEPDIPTASEA"/>
</dbReference>
<dbReference type="Proteomes" id="UP001208570">
    <property type="component" value="Unassembled WGS sequence"/>
</dbReference>
<evidence type="ECO:0000313" key="7">
    <source>
        <dbReference type="EMBL" id="KAK2150587.1"/>
    </source>
</evidence>
<keyword evidence="6" id="KW-0862">Zinc</keyword>
<name>A0AAD9JD58_9ANNE</name>
<dbReference type="GO" id="GO:0008241">
    <property type="term" value="F:peptidyl-dipeptidase activity"/>
    <property type="evidence" value="ECO:0007669"/>
    <property type="project" value="InterPro"/>
</dbReference>
<evidence type="ECO:0000256" key="6">
    <source>
        <dbReference type="RuleBase" id="RU361144"/>
    </source>
</evidence>
<comment type="caution">
    <text evidence="7">The sequence shown here is derived from an EMBL/GenBank/DDBJ whole genome shotgun (WGS) entry which is preliminary data.</text>
</comment>
<organism evidence="7 8">
    <name type="scientific">Paralvinella palmiformis</name>
    <dbReference type="NCBI Taxonomy" id="53620"/>
    <lineage>
        <taxon>Eukaryota</taxon>
        <taxon>Metazoa</taxon>
        <taxon>Spiralia</taxon>
        <taxon>Lophotrochozoa</taxon>
        <taxon>Annelida</taxon>
        <taxon>Polychaeta</taxon>
        <taxon>Sedentaria</taxon>
        <taxon>Canalipalpata</taxon>
        <taxon>Terebellida</taxon>
        <taxon>Terebelliformia</taxon>
        <taxon>Alvinellidae</taxon>
        <taxon>Paralvinella</taxon>
    </lineage>
</organism>
<dbReference type="AlphaFoldDB" id="A0AAD9JD58"/>
<keyword evidence="6" id="KW-0482">Metalloprotease</keyword>
<keyword evidence="8" id="KW-1185">Reference proteome</keyword>
<accession>A0AAD9JD58</accession>
<evidence type="ECO:0000256" key="1">
    <source>
        <dbReference type="ARBA" id="ARBA00008139"/>
    </source>
</evidence>
<keyword evidence="6" id="KW-0645">Protease</keyword>
<protein>
    <recommendedName>
        <fullName evidence="6">Angiotensin-converting enzyme</fullName>
        <ecNumber evidence="6">3.4.-.-</ecNumber>
    </recommendedName>
</protein>
<keyword evidence="6" id="KW-0378">Hydrolase</keyword>
<evidence type="ECO:0000313" key="8">
    <source>
        <dbReference type="Proteomes" id="UP001208570"/>
    </source>
</evidence>
<dbReference type="GO" id="GO:0006508">
    <property type="term" value="P:proteolysis"/>
    <property type="evidence" value="ECO:0007669"/>
    <property type="project" value="UniProtKB-KW"/>
</dbReference>
<dbReference type="PROSITE" id="PS52011">
    <property type="entry name" value="PEPTIDASE_M2"/>
    <property type="match status" value="1"/>
</dbReference>
<dbReference type="PANTHER" id="PTHR10514">
    <property type="entry name" value="ANGIOTENSIN-CONVERTING ENZYME"/>
    <property type="match status" value="1"/>
</dbReference>
<sequence length="157" mass="18107">MWAQQWDNILDIVTPYPSYPSLKVTKSLHDQNYTALRMFQVAEDFFKSLGFSSLPQTFWDHSMIEKPKDGRPVTCHASAWDFFNGKDFRLILGLTYRRWLSDLIANPLLLICALYDPAAGHTWIVRQNPRNPGYHVGLIPELKLDHDVIDSSHYGNA</sequence>
<dbReference type="GO" id="GO:0008237">
    <property type="term" value="F:metallopeptidase activity"/>
    <property type="evidence" value="ECO:0007669"/>
    <property type="project" value="UniProtKB-KW"/>
</dbReference>
<evidence type="ECO:0000256" key="4">
    <source>
        <dbReference type="ARBA" id="ARBA00023180"/>
    </source>
</evidence>
<keyword evidence="6" id="KW-0121">Carboxypeptidase</keyword>
<keyword evidence="4 6" id="KW-0325">Glycoprotein</keyword>
<dbReference type="GO" id="GO:0016020">
    <property type="term" value="C:membrane"/>
    <property type="evidence" value="ECO:0007669"/>
    <property type="project" value="InterPro"/>
</dbReference>
<keyword evidence="3" id="KW-1015">Disulfide bond</keyword>
<keyword evidence="6" id="KW-0479">Metal-binding</keyword>
<comment type="cofactor">
    <cofactor evidence="6">
        <name>Zn(2+)</name>
        <dbReference type="ChEBI" id="CHEBI:29105"/>
    </cofactor>
    <text evidence="6">Binds 1 zinc ion per subunit.</text>
</comment>
<proteinExistence type="inferred from homology"/>
<dbReference type="GO" id="GO:0046872">
    <property type="term" value="F:metal ion binding"/>
    <property type="evidence" value="ECO:0007669"/>
    <property type="project" value="UniProtKB-KW"/>
</dbReference>
<dbReference type="EC" id="3.4.-.-" evidence="6"/>
<evidence type="ECO:0000256" key="3">
    <source>
        <dbReference type="ARBA" id="ARBA00023157"/>
    </source>
</evidence>
<dbReference type="Pfam" id="PF01401">
    <property type="entry name" value="Peptidase_M2"/>
    <property type="match status" value="1"/>
</dbReference>
<evidence type="ECO:0000256" key="2">
    <source>
        <dbReference type="ARBA" id="ARBA00022729"/>
    </source>
</evidence>
<dbReference type="InterPro" id="IPR001548">
    <property type="entry name" value="Peptidase_M2"/>
</dbReference>
<keyword evidence="2" id="KW-0732">Signal</keyword>
<dbReference type="PANTHER" id="PTHR10514:SF27">
    <property type="entry name" value="ANGIOTENSIN-CONVERTING ENZYME"/>
    <property type="match status" value="1"/>
</dbReference>